<protein>
    <submittedName>
        <fullName evidence="3">Ferrous iron transport protein A</fullName>
    </submittedName>
</protein>
<dbReference type="RefSeq" id="WP_155475207.1">
    <property type="nucleotide sequence ID" value="NZ_WNKU01000002.1"/>
</dbReference>
<keyword evidence="4" id="KW-1185">Reference proteome</keyword>
<reference evidence="3 4" key="1">
    <citation type="submission" date="2019-11" db="EMBL/GenBank/DDBJ databases">
        <title>Whole-genome sequence of a the green, strictly anaerobic photosynthetic bacterium Heliobacillus mobilis DSM 6151.</title>
        <authorList>
            <person name="Kyndt J.A."/>
            <person name="Meyer T.E."/>
        </authorList>
    </citation>
    <scope>NUCLEOTIDE SEQUENCE [LARGE SCALE GENOMIC DNA]</scope>
    <source>
        <strain evidence="3 4">DSM 6151</strain>
    </source>
</reference>
<organism evidence="3 4">
    <name type="scientific">Heliobacterium mobile</name>
    <name type="common">Heliobacillus mobilis</name>
    <dbReference type="NCBI Taxonomy" id="28064"/>
    <lineage>
        <taxon>Bacteria</taxon>
        <taxon>Bacillati</taxon>
        <taxon>Bacillota</taxon>
        <taxon>Clostridia</taxon>
        <taxon>Eubacteriales</taxon>
        <taxon>Heliobacteriaceae</taxon>
        <taxon>Heliobacterium</taxon>
    </lineage>
</organism>
<evidence type="ECO:0000256" key="1">
    <source>
        <dbReference type="ARBA" id="ARBA00023004"/>
    </source>
</evidence>
<dbReference type="Pfam" id="PF04023">
    <property type="entry name" value="FeoA"/>
    <property type="match status" value="1"/>
</dbReference>
<dbReference type="InterPro" id="IPR007167">
    <property type="entry name" value="Fe-transptr_FeoA-like"/>
</dbReference>
<accession>A0A6I3SH14</accession>
<dbReference type="AlphaFoldDB" id="A0A6I3SH14"/>
<sequence length="73" mass="7937">MTLANSVKGQTVCIAAIKHPMVRAQAIRFGISEGETVMIQEIIPAGPVIVRKKHQELAIGRKMAEDIQITLVS</sequence>
<feature type="domain" description="Ferrous iron transporter FeoA-like" evidence="2">
    <location>
        <begin position="1"/>
        <end position="71"/>
    </location>
</feature>
<keyword evidence="1" id="KW-0408">Iron</keyword>
<dbReference type="OrthoDB" id="2111964at2"/>
<name>A0A6I3SH14_HELMO</name>
<evidence type="ECO:0000259" key="2">
    <source>
        <dbReference type="SMART" id="SM00899"/>
    </source>
</evidence>
<dbReference type="InterPro" id="IPR008988">
    <property type="entry name" value="Transcriptional_repressor_C"/>
</dbReference>
<proteinExistence type="predicted"/>
<dbReference type="Proteomes" id="UP000430670">
    <property type="component" value="Unassembled WGS sequence"/>
</dbReference>
<evidence type="ECO:0000313" key="4">
    <source>
        <dbReference type="Proteomes" id="UP000430670"/>
    </source>
</evidence>
<dbReference type="SUPFAM" id="SSF50037">
    <property type="entry name" value="C-terminal domain of transcriptional repressors"/>
    <property type="match status" value="1"/>
</dbReference>
<dbReference type="SMART" id="SM00899">
    <property type="entry name" value="FeoA"/>
    <property type="match status" value="1"/>
</dbReference>
<dbReference type="GO" id="GO:0046914">
    <property type="term" value="F:transition metal ion binding"/>
    <property type="evidence" value="ECO:0007669"/>
    <property type="project" value="InterPro"/>
</dbReference>
<comment type="caution">
    <text evidence="3">The sequence shown here is derived from an EMBL/GenBank/DDBJ whole genome shotgun (WGS) entry which is preliminary data.</text>
</comment>
<dbReference type="Gene3D" id="2.30.30.90">
    <property type="match status" value="1"/>
</dbReference>
<gene>
    <name evidence="3" type="ORF">GJ688_03930</name>
</gene>
<evidence type="ECO:0000313" key="3">
    <source>
        <dbReference type="EMBL" id="MTV48131.1"/>
    </source>
</evidence>
<dbReference type="InterPro" id="IPR038157">
    <property type="entry name" value="FeoA_core_dom"/>
</dbReference>
<dbReference type="EMBL" id="WNKU01000002">
    <property type="protein sequence ID" value="MTV48131.1"/>
    <property type="molecule type" value="Genomic_DNA"/>
</dbReference>